<dbReference type="Gene3D" id="3.30.950.10">
    <property type="entry name" value="Methyltransferase, Cobalt-precorrin-4 Transmethylase, Domain 2"/>
    <property type="match status" value="1"/>
</dbReference>
<dbReference type="InterPro" id="IPR018063">
    <property type="entry name" value="SAM_MeTrfase_RsmI_CS"/>
</dbReference>
<dbReference type="InterPro" id="IPR008189">
    <property type="entry name" value="rRNA_ssu_MeTfrase_I"/>
</dbReference>
<feature type="non-terminal residue" evidence="7">
    <location>
        <position position="152"/>
    </location>
</feature>
<dbReference type="InterPro" id="IPR035996">
    <property type="entry name" value="4pyrrol_Methylase_sf"/>
</dbReference>
<keyword evidence="2" id="KW-0698">rRNA processing</keyword>
<gene>
    <name evidence="7" type="ORF">METZ01_LOCUS254784</name>
</gene>
<dbReference type="InterPro" id="IPR014777">
    <property type="entry name" value="4pyrrole_Mease_sub1"/>
</dbReference>
<dbReference type="PANTHER" id="PTHR46111:SF1">
    <property type="entry name" value="RIBOSOMAL RNA SMALL SUBUNIT METHYLTRANSFERASE I"/>
    <property type="match status" value="1"/>
</dbReference>
<protein>
    <recommendedName>
        <fullName evidence="6">Tetrapyrrole methylase domain-containing protein</fullName>
    </recommendedName>
</protein>
<evidence type="ECO:0000256" key="3">
    <source>
        <dbReference type="ARBA" id="ARBA00022603"/>
    </source>
</evidence>
<dbReference type="CDD" id="cd11648">
    <property type="entry name" value="RsmI"/>
    <property type="match status" value="1"/>
</dbReference>
<keyword evidence="1" id="KW-0963">Cytoplasm</keyword>
<dbReference type="InterPro" id="IPR000878">
    <property type="entry name" value="4pyrrol_Mease"/>
</dbReference>
<evidence type="ECO:0000259" key="6">
    <source>
        <dbReference type="Pfam" id="PF00590"/>
    </source>
</evidence>
<evidence type="ECO:0000256" key="2">
    <source>
        <dbReference type="ARBA" id="ARBA00022552"/>
    </source>
</evidence>
<dbReference type="FunFam" id="3.40.1010.10:FF:000007">
    <property type="entry name" value="Ribosomal RNA small subunit methyltransferase I"/>
    <property type="match status" value="1"/>
</dbReference>
<dbReference type="SUPFAM" id="SSF53790">
    <property type="entry name" value="Tetrapyrrole methylase"/>
    <property type="match status" value="1"/>
</dbReference>
<dbReference type="AlphaFoldDB" id="A0A382IQG9"/>
<dbReference type="EMBL" id="UINC01068939">
    <property type="protein sequence ID" value="SVC01930.1"/>
    <property type="molecule type" value="Genomic_DNA"/>
</dbReference>
<evidence type="ECO:0000256" key="1">
    <source>
        <dbReference type="ARBA" id="ARBA00022490"/>
    </source>
</evidence>
<keyword evidence="4" id="KW-0808">Transferase</keyword>
<keyword evidence="5" id="KW-0949">S-adenosyl-L-methionine</keyword>
<keyword evidence="3" id="KW-0489">Methyltransferase</keyword>
<accession>A0A382IQG9</accession>
<proteinExistence type="predicted"/>
<feature type="non-terminal residue" evidence="7">
    <location>
        <position position="1"/>
    </location>
</feature>
<dbReference type="PROSITE" id="PS01296">
    <property type="entry name" value="RSMI"/>
    <property type="match status" value="1"/>
</dbReference>
<organism evidence="7">
    <name type="scientific">marine metagenome</name>
    <dbReference type="NCBI Taxonomy" id="408172"/>
    <lineage>
        <taxon>unclassified sequences</taxon>
        <taxon>metagenomes</taxon>
        <taxon>ecological metagenomes</taxon>
    </lineage>
</organism>
<dbReference type="Pfam" id="PF00590">
    <property type="entry name" value="TP_methylase"/>
    <property type="match status" value="1"/>
</dbReference>
<sequence length="152" mass="15734">VHASGRLVLVATPIGNLGDLSPRASQELAAADLVACEDTRRTGRLLQHAGISGSDLLRLDEHTEERSTAVVVERIGGGETVALVSDAGMPGISDPGERVVRRVVEAGHPVVVVPGPSAPVAAVSASGLATDRWCMEGFLPRKGSARSDRLAE</sequence>
<evidence type="ECO:0000256" key="4">
    <source>
        <dbReference type="ARBA" id="ARBA00022679"/>
    </source>
</evidence>
<dbReference type="GO" id="GO:0032259">
    <property type="term" value="P:methylation"/>
    <property type="evidence" value="ECO:0007669"/>
    <property type="project" value="UniProtKB-KW"/>
</dbReference>
<dbReference type="InterPro" id="IPR014776">
    <property type="entry name" value="4pyrrole_Mease_sub2"/>
</dbReference>
<dbReference type="Gene3D" id="3.40.1010.10">
    <property type="entry name" value="Cobalt-precorrin-4 Transmethylase, Domain 1"/>
    <property type="match status" value="1"/>
</dbReference>
<evidence type="ECO:0000313" key="7">
    <source>
        <dbReference type="EMBL" id="SVC01930.1"/>
    </source>
</evidence>
<feature type="domain" description="Tetrapyrrole methylase" evidence="6">
    <location>
        <begin position="6"/>
        <end position="131"/>
    </location>
</feature>
<dbReference type="PANTHER" id="PTHR46111">
    <property type="entry name" value="RIBOSOMAL RNA SMALL SUBUNIT METHYLTRANSFERASE I"/>
    <property type="match status" value="1"/>
</dbReference>
<name>A0A382IQG9_9ZZZZ</name>
<reference evidence="7" key="1">
    <citation type="submission" date="2018-05" db="EMBL/GenBank/DDBJ databases">
        <authorList>
            <person name="Lanie J.A."/>
            <person name="Ng W.-L."/>
            <person name="Kazmierczak K.M."/>
            <person name="Andrzejewski T.M."/>
            <person name="Davidsen T.M."/>
            <person name="Wayne K.J."/>
            <person name="Tettelin H."/>
            <person name="Glass J.I."/>
            <person name="Rusch D."/>
            <person name="Podicherti R."/>
            <person name="Tsui H.-C.T."/>
            <person name="Winkler M.E."/>
        </authorList>
    </citation>
    <scope>NUCLEOTIDE SEQUENCE</scope>
</reference>
<dbReference type="GO" id="GO:0008168">
    <property type="term" value="F:methyltransferase activity"/>
    <property type="evidence" value="ECO:0007669"/>
    <property type="project" value="UniProtKB-KW"/>
</dbReference>
<evidence type="ECO:0000256" key="5">
    <source>
        <dbReference type="ARBA" id="ARBA00022691"/>
    </source>
</evidence>
<dbReference type="GO" id="GO:0006364">
    <property type="term" value="P:rRNA processing"/>
    <property type="evidence" value="ECO:0007669"/>
    <property type="project" value="UniProtKB-KW"/>
</dbReference>